<feature type="non-terminal residue" evidence="1">
    <location>
        <position position="148"/>
    </location>
</feature>
<organism evidence="1 2">
    <name type="scientific">Temnothorax longispinosus</name>
    <dbReference type="NCBI Taxonomy" id="300112"/>
    <lineage>
        <taxon>Eukaryota</taxon>
        <taxon>Metazoa</taxon>
        <taxon>Ecdysozoa</taxon>
        <taxon>Arthropoda</taxon>
        <taxon>Hexapoda</taxon>
        <taxon>Insecta</taxon>
        <taxon>Pterygota</taxon>
        <taxon>Neoptera</taxon>
        <taxon>Endopterygota</taxon>
        <taxon>Hymenoptera</taxon>
        <taxon>Apocrita</taxon>
        <taxon>Aculeata</taxon>
        <taxon>Formicoidea</taxon>
        <taxon>Formicidae</taxon>
        <taxon>Myrmicinae</taxon>
        <taxon>Temnothorax</taxon>
    </lineage>
</organism>
<gene>
    <name evidence="1" type="ORF">DBV15_11101</name>
</gene>
<dbReference type="EMBL" id="QBLH01003840">
    <property type="protein sequence ID" value="TGZ32463.1"/>
    <property type="molecule type" value="Genomic_DNA"/>
</dbReference>
<proteinExistence type="predicted"/>
<accession>A0A4S2JAZ8</accession>
<reference evidence="1 2" key="1">
    <citation type="journal article" date="2019" name="Philos. Trans. R. Soc. Lond., B, Biol. Sci.">
        <title>Ant behaviour and brain gene expression of defending hosts depend on the ecological success of the intruding social parasite.</title>
        <authorList>
            <person name="Kaur R."/>
            <person name="Stoldt M."/>
            <person name="Jongepier E."/>
            <person name="Feldmeyer B."/>
            <person name="Menzel F."/>
            <person name="Bornberg-Bauer E."/>
            <person name="Foitzik S."/>
        </authorList>
    </citation>
    <scope>NUCLEOTIDE SEQUENCE [LARGE SCALE GENOMIC DNA]</scope>
    <source>
        <tissue evidence="1">Whole body</tissue>
    </source>
</reference>
<dbReference type="Proteomes" id="UP000310200">
    <property type="component" value="Unassembled WGS sequence"/>
</dbReference>
<protein>
    <submittedName>
        <fullName evidence="1">Uncharacterized protein</fullName>
    </submittedName>
</protein>
<evidence type="ECO:0000313" key="1">
    <source>
        <dbReference type="EMBL" id="TGZ32463.1"/>
    </source>
</evidence>
<comment type="caution">
    <text evidence="1">The sequence shown here is derived from an EMBL/GenBank/DDBJ whole genome shotgun (WGS) entry which is preliminary data.</text>
</comment>
<dbReference type="AlphaFoldDB" id="A0A4S2JAZ8"/>
<evidence type="ECO:0000313" key="2">
    <source>
        <dbReference type="Proteomes" id="UP000310200"/>
    </source>
</evidence>
<keyword evidence="2" id="KW-1185">Reference proteome</keyword>
<sequence>MEYVADQKEEYDRILSKWHTIYAVAVFGNSYSEKSRNKTSLAGNQVAVKVILFHYFLAMTLRHRNLTITWKTAHCRNDFSKAEHAIGAIINQDVRKESTEVILLDSYARCGLCKRKQDKKTKYMCPSCNRPMCQKHRTGLCVDCAVQD</sequence>
<name>A0A4S2JAZ8_9HYME</name>